<evidence type="ECO:0000256" key="5">
    <source>
        <dbReference type="SAM" id="MobiDB-lite"/>
    </source>
</evidence>
<feature type="compositionally biased region" description="Basic and acidic residues" evidence="5">
    <location>
        <begin position="297"/>
        <end position="320"/>
    </location>
</feature>
<accession>A0A238FLJ8</accession>
<evidence type="ECO:0000256" key="3">
    <source>
        <dbReference type="ARBA" id="ARBA00022490"/>
    </source>
</evidence>
<feature type="compositionally biased region" description="Basic and acidic residues" evidence="5">
    <location>
        <begin position="494"/>
        <end position="526"/>
    </location>
</feature>
<evidence type="ECO:0000256" key="4">
    <source>
        <dbReference type="ARBA" id="ARBA00023242"/>
    </source>
</evidence>
<dbReference type="OrthoDB" id="7344096at2759"/>
<evidence type="ECO:0000313" key="6">
    <source>
        <dbReference type="EMBL" id="SCV72744.1"/>
    </source>
</evidence>
<sequence length="616" mass="70308">MSSVDSTSQRKAPFDYAHASIADIRKAALNVEQRVADRQAQLEQQADGDGNDQERERAAKVLQSRYRAGRPLNLTSSERWTEGIRARKLSGAGKEQDDGVNDATSRWKRSEVYAAKLSEGQSSKKGAPELTEAEEMKRFGRNKKERKRIKEEREISQQMQAQYWLEMVDAKHRYGTNLKVSLSQALILQRKRDLTSKEANMQWYHKAWNKSDSPMNFFQWLDEGPGKDLDLEQCPRPRLEKERITYLTAETRKNYLVRVTDEGKLVWARNGEPVDTSKFHKDVGAETGIVKISKEEYEEKEKEAKEKRKKIRDNGGKEVDSSSSSSSSSDEAEEIFEGAQPYDDKGGTAGSGKGIKQFKARVSYYTSPRAVADQMLRKTVSKNTWLYVADLKASSLERNMFSWSQRRGNLYISLKVTGKLQHSSILYGARVMSAGLIKVDNGTLTSLSPLSGHYRAGTMHFKAFVRSLEDRNVDMSSVSISKSDKIKAGLGMGKTEEQKKKEEKKKEQNLVQHQKEEKEKKEREESSSSSSESESEEEQGIAKHRRKLTDKLPGEGKKAEDMTEEERTERGVALVQRAFERGLKLEEKRIEEHAPKKQEEMEEEHARKRQESKESQ</sequence>
<organism evidence="6 7">
    <name type="scientific">Microbotryum intermedium</name>
    <dbReference type="NCBI Taxonomy" id="269621"/>
    <lineage>
        <taxon>Eukaryota</taxon>
        <taxon>Fungi</taxon>
        <taxon>Dikarya</taxon>
        <taxon>Basidiomycota</taxon>
        <taxon>Pucciniomycotina</taxon>
        <taxon>Microbotryomycetes</taxon>
        <taxon>Microbotryales</taxon>
        <taxon>Microbotryaceae</taxon>
        <taxon>Microbotryum</taxon>
    </lineage>
</organism>
<feature type="region of interest" description="Disordered" evidence="5">
    <location>
        <begin position="489"/>
        <end position="616"/>
    </location>
</feature>
<dbReference type="GO" id="GO:0005737">
    <property type="term" value="C:cytoplasm"/>
    <property type="evidence" value="ECO:0007669"/>
    <property type="project" value="UniProtKB-SubCell"/>
</dbReference>
<evidence type="ECO:0000256" key="1">
    <source>
        <dbReference type="ARBA" id="ARBA00004123"/>
    </source>
</evidence>
<feature type="region of interest" description="Disordered" evidence="5">
    <location>
        <begin position="297"/>
        <end position="334"/>
    </location>
</feature>
<evidence type="ECO:0000256" key="2">
    <source>
        <dbReference type="ARBA" id="ARBA00004496"/>
    </source>
</evidence>
<name>A0A238FLJ8_9BASI</name>
<dbReference type="Proteomes" id="UP000198372">
    <property type="component" value="Unassembled WGS sequence"/>
</dbReference>
<dbReference type="AlphaFoldDB" id="A0A238FLJ8"/>
<gene>
    <name evidence="6" type="ORF">BQ2448_4281</name>
</gene>
<evidence type="ECO:0000313" key="7">
    <source>
        <dbReference type="Proteomes" id="UP000198372"/>
    </source>
</evidence>
<dbReference type="EMBL" id="FMSP01000009">
    <property type="protein sequence ID" value="SCV72744.1"/>
    <property type="molecule type" value="Genomic_DNA"/>
</dbReference>
<dbReference type="PANTHER" id="PTHR31250:SF27">
    <property type="entry name" value="IQ DOMAIN-CONTAINING PROTEIN IQM5"/>
    <property type="match status" value="1"/>
</dbReference>
<dbReference type="InterPro" id="IPR044159">
    <property type="entry name" value="IQM"/>
</dbReference>
<dbReference type="STRING" id="269621.A0A238FLJ8"/>
<feature type="compositionally biased region" description="Basic and acidic residues" evidence="5">
    <location>
        <begin position="549"/>
        <end position="570"/>
    </location>
</feature>
<feature type="compositionally biased region" description="Basic and acidic residues" evidence="5">
    <location>
        <begin position="578"/>
        <end position="616"/>
    </location>
</feature>
<proteinExistence type="predicted"/>
<keyword evidence="4" id="KW-0539">Nucleus</keyword>
<keyword evidence="7" id="KW-1185">Reference proteome</keyword>
<dbReference type="PANTHER" id="PTHR31250">
    <property type="entry name" value="IQ DOMAIN-CONTAINING PROTEIN IQM3"/>
    <property type="match status" value="1"/>
</dbReference>
<protein>
    <submittedName>
        <fullName evidence="6">BQ2448_4281 protein</fullName>
    </submittedName>
</protein>
<comment type="subcellular location">
    <subcellularLocation>
        <location evidence="2">Cytoplasm</location>
    </subcellularLocation>
    <subcellularLocation>
        <location evidence="1">Nucleus</location>
    </subcellularLocation>
</comment>
<reference evidence="7" key="1">
    <citation type="submission" date="2016-09" db="EMBL/GenBank/DDBJ databases">
        <authorList>
            <person name="Jeantristanb JTB J.-T."/>
            <person name="Ricardo R."/>
        </authorList>
    </citation>
    <scope>NUCLEOTIDE SEQUENCE [LARGE SCALE GENOMIC DNA]</scope>
</reference>
<keyword evidence="3" id="KW-0963">Cytoplasm</keyword>
<dbReference type="GO" id="GO:0005634">
    <property type="term" value="C:nucleus"/>
    <property type="evidence" value="ECO:0007669"/>
    <property type="project" value="UniProtKB-SubCell"/>
</dbReference>